<evidence type="ECO:0000256" key="3">
    <source>
        <dbReference type="ARBA" id="ARBA00022692"/>
    </source>
</evidence>
<keyword evidence="2 8" id="KW-0808">Transferase</keyword>
<dbReference type="EMBL" id="JBHUDD010000127">
    <property type="protein sequence ID" value="MFD1510552.1"/>
    <property type="molecule type" value="Genomic_DNA"/>
</dbReference>
<dbReference type="InterPro" id="IPR018011">
    <property type="entry name" value="Carb_sulfotrans_8-10"/>
</dbReference>
<keyword evidence="7" id="KW-0325">Glycoprotein</keyword>
<proteinExistence type="predicted"/>
<sequence length="284" mass="32642">MTKSGAGPMTKSSAGPKIDPNIIEGLLSAKFPRVNYLTHIDNNRRLVYVETPKVACTSIKKFMMDQYVGGVFDLPNVNDVHRREISPLKQLTTLSPEEAKAIWSKEYRRFSFVRNPFARLLSGYLDKLVTNEFERQRHLPMMGFAPDSKPTLVEFLERLVKKSDAERDIHFATQSSLLMVDAVEYDYIGRFEGFKEDFLRLQATFYGIDHPTESYEVFGRHHASNAHEKIFQYYGPKEIELVREIYQTDFRLFGYSEAITQASHCEQPVKVEQLSLKLPSAGSI</sequence>
<evidence type="ECO:0000256" key="1">
    <source>
        <dbReference type="ARBA" id="ARBA00004323"/>
    </source>
</evidence>
<evidence type="ECO:0000256" key="6">
    <source>
        <dbReference type="ARBA" id="ARBA00023136"/>
    </source>
</evidence>
<name>A0ABW4EH97_9RHOB</name>
<evidence type="ECO:0000256" key="5">
    <source>
        <dbReference type="ARBA" id="ARBA00023034"/>
    </source>
</evidence>
<dbReference type="GO" id="GO:0016740">
    <property type="term" value="F:transferase activity"/>
    <property type="evidence" value="ECO:0007669"/>
    <property type="project" value="UniProtKB-KW"/>
</dbReference>
<evidence type="ECO:0000256" key="2">
    <source>
        <dbReference type="ARBA" id="ARBA00022679"/>
    </source>
</evidence>
<dbReference type="PANTHER" id="PTHR12137:SF54">
    <property type="entry name" value="CARBOHYDRATE SULFOTRANSFERASE"/>
    <property type="match status" value="1"/>
</dbReference>
<keyword evidence="6" id="KW-0472">Membrane</keyword>
<dbReference type="Proteomes" id="UP001597186">
    <property type="component" value="Unassembled WGS sequence"/>
</dbReference>
<keyword evidence="9" id="KW-1185">Reference proteome</keyword>
<evidence type="ECO:0000313" key="9">
    <source>
        <dbReference type="Proteomes" id="UP001597186"/>
    </source>
</evidence>
<dbReference type="Pfam" id="PF03567">
    <property type="entry name" value="Sulfotransfer_2"/>
    <property type="match status" value="1"/>
</dbReference>
<dbReference type="RefSeq" id="WP_379916837.1">
    <property type="nucleotide sequence ID" value="NZ_JBHUDD010000127.1"/>
</dbReference>
<keyword evidence="3" id="KW-0812">Transmembrane</keyword>
<keyword evidence="4" id="KW-1133">Transmembrane helix</keyword>
<organism evidence="8 9">
    <name type="scientific">Lacimonas salitolerans</name>
    <dbReference type="NCBI Taxonomy" id="1323750"/>
    <lineage>
        <taxon>Bacteria</taxon>
        <taxon>Pseudomonadati</taxon>
        <taxon>Pseudomonadota</taxon>
        <taxon>Alphaproteobacteria</taxon>
        <taxon>Rhodobacterales</taxon>
        <taxon>Paracoccaceae</taxon>
        <taxon>Lacimonas</taxon>
    </lineage>
</organism>
<comment type="caution">
    <text evidence="8">The sequence shown here is derived from an EMBL/GenBank/DDBJ whole genome shotgun (WGS) entry which is preliminary data.</text>
</comment>
<keyword evidence="5" id="KW-0333">Golgi apparatus</keyword>
<comment type="subcellular location">
    <subcellularLocation>
        <location evidence="1">Golgi apparatus membrane</location>
        <topology evidence="1">Single-pass type II membrane protein</topology>
    </subcellularLocation>
</comment>
<evidence type="ECO:0000256" key="4">
    <source>
        <dbReference type="ARBA" id="ARBA00022989"/>
    </source>
</evidence>
<dbReference type="InterPro" id="IPR005331">
    <property type="entry name" value="Sulfotransferase"/>
</dbReference>
<accession>A0ABW4EH97</accession>
<dbReference type="EC" id="2.8.2.-" evidence="8"/>
<dbReference type="PANTHER" id="PTHR12137">
    <property type="entry name" value="CARBOHYDRATE SULFOTRANSFERASE"/>
    <property type="match status" value="1"/>
</dbReference>
<gene>
    <name evidence="8" type="ORF">ACFTOW_14265</name>
</gene>
<protein>
    <submittedName>
        <fullName evidence="8">Sulfotransferase family protein</fullName>
        <ecNumber evidence="8">2.8.2.-</ecNumber>
    </submittedName>
</protein>
<evidence type="ECO:0000313" key="8">
    <source>
        <dbReference type="EMBL" id="MFD1510552.1"/>
    </source>
</evidence>
<evidence type="ECO:0000256" key="7">
    <source>
        <dbReference type="ARBA" id="ARBA00023180"/>
    </source>
</evidence>
<reference evidence="9" key="1">
    <citation type="journal article" date="2019" name="Int. J. Syst. Evol. Microbiol.">
        <title>The Global Catalogue of Microorganisms (GCM) 10K type strain sequencing project: providing services to taxonomists for standard genome sequencing and annotation.</title>
        <authorList>
            <consortium name="The Broad Institute Genomics Platform"/>
            <consortium name="The Broad Institute Genome Sequencing Center for Infectious Disease"/>
            <person name="Wu L."/>
            <person name="Ma J."/>
        </authorList>
    </citation>
    <scope>NUCLEOTIDE SEQUENCE [LARGE SCALE GENOMIC DNA]</scope>
    <source>
        <strain evidence="9">CGMCC 1.12477</strain>
    </source>
</reference>